<organism evidence="1">
    <name type="scientific">Caudovirales sp. ct7Ux15</name>
    <dbReference type="NCBI Taxonomy" id="2826767"/>
    <lineage>
        <taxon>Viruses</taxon>
        <taxon>Duplodnaviria</taxon>
        <taxon>Heunggongvirae</taxon>
        <taxon>Uroviricota</taxon>
        <taxon>Caudoviricetes</taxon>
    </lineage>
</organism>
<name>A0A8S5N563_9CAUD</name>
<accession>A0A8S5N563</accession>
<proteinExistence type="predicted"/>
<dbReference type="EMBL" id="BK015058">
    <property type="protein sequence ID" value="DAD89315.1"/>
    <property type="molecule type" value="Genomic_DNA"/>
</dbReference>
<evidence type="ECO:0000313" key="1">
    <source>
        <dbReference type="EMBL" id="DAD89315.1"/>
    </source>
</evidence>
<sequence>MGVINMKKFEIGKEYFDRSACNHDCIFTIKIIKRTEKTVTFERNGNTRRAKLFFDEHGEYIIPERYSMAPVFRAENEVQPEEEPSVEEAAAETSCGVEIAQPDDVNTVVVMVGQRVERVCGACYPPQGGTVIGFVSLPDTRFFHGGVFAMVLYDGAKAPERVRLSDIHRRGWRSPGGSPLGVFVA</sequence>
<reference evidence="1" key="1">
    <citation type="journal article" date="2021" name="Proc. Natl. Acad. Sci. U.S.A.">
        <title>A Catalog of Tens of Thousands of Viruses from Human Metagenomes Reveals Hidden Associations with Chronic Diseases.</title>
        <authorList>
            <person name="Tisza M.J."/>
            <person name="Buck C.B."/>
        </authorList>
    </citation>
    <scope>NUCLEOTIDE SEQUENCE</scope>
    <source>
        <strain evidence="1">Ct7Ux15</strain>
    </source>
</reference>
<protein>
    <submittedName>
        <fullName evidence="1">Uncharacterized protein</fullName>
    </submittedName>
</protein>